<dbReference type="Proteomes" id="UP000063699">
    <property type="component" value="Chromosome"/>
</dbReference>
<dbReference type="KEGG" id="kphy:AOZ06_16025"/>
<dbReference type="Pfam" id="PF01047">
    <property type="entry name" value="MarR"/>
    <property type="match status" value="1"/>
</dbReference>
<dbReference type="AlphaFoldDB" id="A0A0N9HTA7"/>
<accession>A0A0N9HTA7</accession>
<evidence type="ECO:0000313" key="3">
    <source>
        <dbReference type="Proteomes" id="UP000063699"/>
    </source>
</evidence>
<evidence type="ECO:0000259" key="1">
    <source>
        <dbReference type="PROSITE" id="PS50995"/>
    </source>
</evidence>
<dbReference type="InterPro" id="IPR052526">
    <property type="entry name" value="HTH-type_Bedaq_tolerance"/>
</dbReference>
<dbReference type="EMBL" id="CP012752">
    <property type="protein sequence ID" value="ALG08216.1"/>
    <property type="molecule type" value="Genomic_DNA"/>
</dbReference>
<dbReference type="InterPro" id="IPR036390">
    <property type="entry name" value="WH_DNA-bd_sf"/>
</dbReference>
<dbReference type="GO" id="GO:0003700">
    <property type="term" value="F:DNA-binding transcription factor activity"/>
    <property type="evidence" value="ECO:0007669"/>
    <property type="project" value="InterPro"/>
</dbReference>
<gene>
    <name evidence="2" type="ORF">AOZ06_16025</name>
</gene>
<dbReference type="STRING" id="860235.AOZ06_16025"/>
<proteinExistence type="predicted"/>
<dbReference type="SUPFAM" id="SSF46785">
    <property type="entry name" value="Winged helix' DNA-binding domain"/>
    <property type="match status" value="1"/>
</dbReference>
<name>A0A0N9HTA7_9PSEU</name>
<dbReference type="PROSITE" id="PS50995">
    <property type="entry name" value="HTH_MARR_2"/>
    <property type="match status" value="1"/>
</dbReference>
<dbReference type="SMART" id="SM00347">
    <property type="entry name" value="HTH_MARR"/>
    <property type="match status" value="1"/>
</dbReference>
<dbReference type="InterPro" id="IPR036388">
    <property type="entry name" value="WH-like_DNA-bd_sf"/>
</dbReference>
<dbReference type="PANTHER" id="PTHR39515">
    <property type="entry name" value="CONSERVED PROTEIN"/>
    <property type="match status" value="1"/>
</dbReference>
<dbReference type="RefSeq" id="WP_054290123.1">
    <property type="nucleotide sequence ID" value="NZ_CP012752.1"/>
</dbReference>
<dbReference type="InterPro" id="IPR000835">
    <property type="entry name" value="HTH_MarR-typ"/>
</dbReference>
<dbReference type="PANTHER" id="PTHR39515:SF2">
    <property type="entry name" value="HTH-TYPE TRANSCRIPTIONAL REGULATOR RV0880"/>
    <property type="match status" value="1"/>
</dbReference>
<protein>
    <submittedName>
        <fullName evidence="2">MarR family transcriptional regulator</fullName>
    </submittedName>
</protein>
<dbReference type="OrthoDB" id="8966183at2"/>
<dbReference type="Gene3D" id="1.10.10.10">
    <property type="entry name" value="Winged helix-like DNA-binding domain superfamily/Winged helix DNA-binding domain"/>
    <property type="match status" value="1"/>
</dbReference>
<sequence length="142" mass="16041">MLSVAELTRVMEEFTRMHIRLPVAQRLSFTTLSVLHTLAARGPLRMTELAADEQVTQPAITQTVTKLEQEGRVERHPHPTDRRAVLVHVTNAGRTVVESRRAERTARLTELADQLTEEERTAIAMALPALKRIVELNQQETS</sequence>
<reference evidence="2 3" key="1">
    <citation type="submission" date="2015-07" db="EMBL/GenBank/DDBJ databases">
        <title>Genome sequencing of Kibdelosporangium phytohabitans.</title>
        <authorList>
            <person name="Qin S."/>
            <person name="Xing K."/>
        </authorList>
    </citation>
    <scope>NUCLEOTIDE SEQUENCE [LARGE SCALE GENOMIC DNA]</scope>
    <source>
        <strain evidence="2 3">KLBMP1111</strain>
    </source>
</reference>
<keyword evidence="3" id="KW-1185">Reference proteome</keyword>
<evidence type="ECO:0000313" key="2">
    <source>
        <dbReference type="EMBL" id="ALG08216.1"/>
    </source>
</evidence>
<organism evidence="2 3">
    <name type="scientific">Kibdelosporangium phytohabitans</name>
    <dbReference type="NCBI Taxonomy" id="860235"/>
    <lineage>
        <taxon>Bacteria</taxon>
        <taxon>Bacillati</taxon>
        <taxon>Actinomycetota</taxon>
        <taxon>Actinomycetes</taxon>
        <taxon>Pseudonocardiales</taxon>
        <taxon>Pseudonocardiaceae</taxon>
        <taxon>Kibdelosporangium</taxon>
    </lineage>
</organism>
<dbReference type="PRINTS" id="PR00598">
    <property type="entry name" value="HTHMARR"/>
</dbReference>
<feature type="domain" description="HTH marR-type" evidence="1">
    <location>
        <begin position="1"/>
        <end position="132"/>
    </location>
</feature>